<proteinExistence type="inferred from homology"/>
<keyword evidence="3" id="KW-0808">Transferase</keyword>
<organism evidence="5 6">
    <name type="scientific">Salinimicrobium oceani</name>
    <dbReference type="NCBI Taxonomy" id="2722702"/>
    <lineage>
        <taxon>Bacteria</taxon>
        <taxon>Pseudomonadati</taxon>
        <taxon>Bacteroidota</taxon>
        <taxon>Flavobacteriia</taxon>
        <taxon>Flavobacteriales</taxon>
        <taxon>Flavobacteriaceae</taxon>
        <taxon>Salinimicrobium</taxon>
    </lineage>
</organism>
<evidence type="ECO:0000256" key="3">
    <source>
        <dbReference type="ARBA" id="ARBA00022679"/>
    </source>
</evidence>
<keyword evidence="6" id="KW-1185">Reference proteome</keyword>
<comment type="caution">
    <text evidence="5">The sequence shown here is derived from an EMBL/GenBank/DDBJ whole genome shotgun (WGS) entry which is preliminary data.</text>
</comment>
<accession>A0ABX1D8F6</accession>
<evidence type="ECO:0000313" key="6">
    <source>
        <dbReference type="Proteomes" id="UP000703674"/>
    </source>
</evidence>
<dbReference type="SUPFAM" id="SSF53335">
    <property type="entry name" value="S-adenosyl-L-methionine-dependent methyltransferases"/>
    <property type="match status" value="1"/>
</dbReference>
<dbReference type="InterPro" id="IPR013216">
    <property type="entry name" value="Methyltransf_11"/>
</dbReference>
<protein>
    <submittedName>
        <fullName evidence="5">Class I SAM-dependent methyltransferase</fullName>
    </submittedName>
</protein>
<dbReference type="InterPro" id="IPR051052">
    <property type="entry name" value="Diverse_substrate_MTase"/>
</dbReference>
<gene>
    <name evidence="5" type="ORF">HC175_17915</name>
</gene>
<evidence type="ECO:0000256" key="2">
    <source>
        <dbReference type="ARBA" id="ARBA00022603"/>
    </source>
</evidence>
<feature type="non-terminal residue" evidence="5">
    <location>
        <position position="161"/>
    </location>
</feature>
<dbReference type="Gene3D" id="3.40.50.150">
    <property type="entry name" value="Vaccinia Virus protein VP39"/>
    <property type="match status" value="1"/>
</dbReference>
<dbReference type="RefSeq" id="WP_168139624.1">
    <property type="nucleotide sequence ID" value="NZ_JAAVJR010000501.1"/>
</dbReference>
<dbReference type="PANTHER" id="PTHR44942:SF4">
    <property type="entry name" value="METHYLTRANSFERASE TYPE 11 DOMAIN-CONTAINING PROTEIN"/>
    <property type="match status" value="1"/>
</dbReference>
<evidence type="ECO:0000259" key="4">
    <source>
        <dbReference type="Pfam" id="PF08241"/>
    </source>
</evidence>
<sequence>IHYTKQAAEKTIFPASCFDLVTVGQAVHWFEFKKFYAEVNRVLKKEAVIAIFGYGLFRSDPATNETIDHFYNNVIGKYWAAERRYLQEGYKTIPFPFAEIEVPQIEMKQHWSLERLLGYLNTWSAVKAYEKEKGENPVEQIKPELQKNFGEVGEVDFPLLM</sequence>
<dbReference type="EMBL" id="JAAVJR010000501">
    <property type="protein sequence ID" value="NJW54791.1"/>
    <property type="molecule type" value="Genomic_DNA"/>
</dbReference>
<evidence type="ECO:0000313" key="5">
    <source>
        <dbReference type="EMBL" id="NJW54791.1"/>
    </source>
</evidence>
<dbReference type="Pfam" id="PF08241">
    <property type="entry name" value="Methyltransf_11"/>
    <property type="match status" value="1"/>
</dbReference>
<dbReference type="GO" id="GO:0032259">
    <property type="term" value="P:methylation"/>
    <property type="evidence" value="ECO:0007669"/>
    <property type="project" value="UniProtKB-KW"/>
</dbReference>
<feature type="domain" description="Methyltransferase type 11" evidence="4">
    <location>
        <begin position="3"/>
        <end position="50"/>
    </location>
</feature>
<dbReference type="PANTHER" id="PTHR44942">
    <property type="entry name" value="METHYLTRANSF_11 DOMAIN-CONTAINING PROTEIN"/>
    <property type="match status" value="1"/>
</dbReference>
<comment type="similarity">
    <text evidence="1">Belongs to the methyltransferase superfamily.</text>
</comment>
<evidence type="ECO:0000256" key="1">
    <source>
        <dbReference type="ARBA" id="ARBA00008361"/>
    </source>
</evidence>
<dbReference type="GO" id="GO:0008168">
    <property type="term" value="F:methyltransferase activity"/>
    <property type="evidence" value="ECO:0007669"/>
    <property type="project" value="UniProtKB-KW"/>
</dbReference>
<name>A0ABX1D8F6_9FLAO</name>
<dbReference type="Proteomes" id="UP000703674">
    <property type="component" value="Unassembled WGS sequence"/>
</dbReference>
<keyword evidence="2 5" id="KW-0489">Methyltransferase</keyword>
<dbReference type="InterPro" id="IPR029063">
    <property type="entry name" value="SAM-dependent_MTases_sf"/>
</dbReference>
<feature type="non-terminal residue" evidence="5">
    <location>
        <position position="1"/>
    </location>
</feature>
<reference evidence="5 6" key="1">
    <citation type="submission" date="2020-03" db="EMBL/GenBank/DDBJ databases">
        <title>Salinimicrobium sp. nov, isolated from SCS.</title>
        <authorList>
            <person name="Cao W.R."/>
        </authorList>
    </citation>
    <scope>NUCLEOTIDE SEQUENCE [LARGE SCALE GENOMIC DNA]</scope>
    <source>
        <strain evidence="6">J15B91</strain>
    </source>
</reference>